<dbReference type="Gene3D" id="3.30.450.90">
    <property type="match status" value="1"/>
</dbReference>
<dbReference type="GO" id="GO:0005886">
    <property type="term" value="C:plasma membrane"/>
    <property type="evidence" value="ECO:0007669"/>
    <property type="project" value="TreeGrafter"/>
</dbReference>
<organism evidence="5 6">
    <name type="scientific">Prosthecobacter vanneervenii</name>
    <dbReference type="NCBI Taxonomy" id="48466"/>
    <lineage>
        <taxon>Bacteria</taxon>
        <taxon>Pseudomonadati</taxon>
        <taxon>Verrucomicrobiota</taxon>
        <taxon>Verrucomicrobiia</taxon>
        <taxon>Verrucomicrobiales</taxon>
        <taxon>Verrucomicrobiaceae</taxon>
        <taxon>Prosthecobacter</taxon>
    </lineage>
</organism>
<sequence length="724" mass="80195">MSAPLQIPQHKPASKSFGAASNLPNTIVEARQTAILAIQSIEGLALQHGMLPVTLLRESCSPEAERLIRKLGRVPYVADPWLPVSTIGPLLVMAHHNPRAGDLWGVPHFLTIRVLITQEQYQNTRKDLVQRFGQMPISQSNAMEQLQPPVFSDLGLEGTFKWLLDNYPYEPADITKLKGFYEAQKGKSEVLGITHFNVVQRNMGVALQHLVSGCRTLVYSATEAQRQTFFPLPLLERHNVYPLYIGKQVVFLLSESSDCYAFEDEWLSMGNPSVKIVPVLADLAGIREAINRAGATFDASAVASLEGAALTVADDGTVVEISPEDMARVNPQNPNHEPEQLVQWALFTAIRCRASDLHLEKFYNFTRFRARMDGTMKTIMTAPESQLNRYVALLKNYAGMSQNRQECQDGRMALSIGRRRVDVRVAAVPTRREFQKVIMRFLDKQDGVKRLSDFNLSQRQIDILNRTMQRDQGLVLVTGPTGSGKTTTLYALLNSVNDEGVNIQTIEDPIEYEIEGINQTQTNNARGLDFANGLRALLRADPDIILIGESRDAETAGAAVNASLTGHLVLTTLHANDSLRAVSRLLSMGVEKYLLADSLALSQAQRLGRRLCSYCKQPMQVPQDVQELMAKQAVITQPLTTPIYTARGCDECHGTGYAGRVALMELCEVNNELRDLIEDGAPLSAMRAAAFKNGFRSLYQEGLQQVIGGHTSLDEIKCLSYTAM</sequence>
<dbReference type="GO" id="GO:0005524">
    <property type="term" value="F:ATP binding"/>
    <property type="evidence" value="ECO:0007669"/>
    <property type="project" value="UniProtKB-KW"/>
</dbReference>
<dbReference type="PANTHER" id="PTHR30258">
    <property type="entry name" value="TYPE II SECRETION SYSTEM PROTEIN GSPE-RELATED"/>
    <property type="match status" value="1"/>
</dbReference>
<keyword evidence="6" id="KW-1185">Reference proteome</keyword>
<dbReference type="GO" id="GO:0016887">
    <property type="term" value="F:ATP hydrolysis activity"/>
    <property type="evidence" value="ECO:0007669"/>
    <property type="project" value="TreeGrafter"/>
</dbReference>
<keyword evidence="2" id="KW-0547">Nucleotide-binding</keyword>
<name>A0A7W8DJD7_9BACT</name>
<dbReference type="EMBL" id="JACHIG010000002">
    <property type="protein sequence ID" value="MBB5031746.1"/>
    <property type="molecule type" value="Genomic_DNA"/>
</dbReference>
<dbReference type="InterPro" id="IPR001482">
    <property type="entry name" value="T2SS/T4SS_dom"/>
</dbReference>
<dbReference type="SMART" id="SM00382">
    <property type="entry name" value="AAA"/>
    <property type="match status" value="1"/>
</dbReference>
<comment type="similarity">
    <text evidence="1">Belongs to the GSP E family.</text>
</comment>
<reference evidence="5 6" key="1">
    <citation type="submission" date="2020-08" db="EMBL/GenBank/DDBJ databases">
        <title>Genomic Encyclopedia of Type Strains, Phase IV (KMG-IV): sequencing the most valuable type-strain genomes for metagenomic binning, comparative biology and taxonomic classification.</title>
        <authorList>
            <person name="Goeker M."/>
        </authorList>
    </citation>
    <scope>NUCLEOTIDE SEQUENCE [LARGE SCALE GENOMIC DNA]</scope>
    <source>
        <strain evidence="5 6">DSM 12252</strain>
    </source>
</reference>
<evidence type="ECO:0000256" key="1">
    <source>
        <dbReference type="ARBA" id="ARBA00006611"/>
    </source>
</evidence>
<evidence type="ECO:0000256" key="3">
    <source>
        <dbReference type="ARBA" id="ARBA00022840"/>
    </source>
</evidence>
<comment type="caution">
    <text evidence="5">The sequence shown here is derived from an EMBL/GenBank/DDBJ whole genome shotgun (WGS) entry which is preliminary data.</text>
</comment>
<feature type="domain" description="AAA+ ATPase" evidence="4">
    <location>
        <begin position="471"/>
        <end position="597"/>
    </location>
</feature>
<dbReference type="PANTHER" id="PTHR30258:SF3">
    <property type="entry name" value="SLL1921 PROTEIN"/>
    <property type="match status" value="1"/>
</dbReference>
<dbReference type="Pfam" id="PF00437">
    <property type="entry name" value="T2SSE"/>
    <property type="match status" value="1"/>
</dbReference>
<dbReference type="Proteomes" id="UP000590740">
    <property type="component" value="Unassembled WGS sequence"/>
</dbReference>
<protein>
    <submittedName>
        <fullName evidence="5">Type II secretory ATPase GspE/PulE/Tfp pilus assembly ATPase PilB-like protein</fullName>
    </submittedName>
</protein>
<dbReference type="Gene3D" id="3.40.50.300">
    <property type="entry name" value="P-loop containing nucleotide triphosphate hydrolases"/>
    <property type="match status" value="1"/>
</dbReference>
<accession>A0A7W8DJD7</accession>
<proteinExistence type="inferred from homology"/>
<evidence type="ECO:0000313" key="5">
    <source>
        <dbReference type="EMBL" id="MBB5031746.1"/>
    </source>
</evidence>
<evidence type="ECO:0000313" key="6">
    <source>
        <dbReference type="Proteomes" id="UP000590740"/>
    </source>
</evidence>
<evidence type="ECO:0000259" key="4">
    <source>
        <dbReference type="SMART" id="SM00382"/>
    </source>
</evidence>
<dbReference type="SUPFAM" id="SSF52540">
    <property type="entry name" value="P-loop containing nucleoside triphosphate hydrolases"/>
    <property type="match status" value="1"/>
</dbReference>
<gene>
    <name evidence="5" type="ORF">HNQ65_001314</name>
</gene>
<keyword evidence="3" id="KW-0067">ATP-binding</keyword>
<dbReference type="CDD" id="cd01129">
    <property type="entry name" value="PulE-GspE-like"/>
    <property type="match status" value="1"/>
</dbReference>
<dbReference type="InterPro" id="IPR003593">
    <property type="entry name" value="AAA+_ATPase"/>
</dbReference>
<dbReference type="RefSeq" id="WP_184338678.1">
    <property type="nucleotide sequence ID" value="NZ_JACHIG010000002.1"/>
</dbReference>
<dbReference type="AlphaFoldDB" id="A0A7W8DJD7"/>
<dbReference type="InterPro" id="IPR027417">
    <property type="entry name" value="P-loop_NTPase"/>
</dbReference>
<evidence type="ECO:0000256" key="2">
    <source>
        <dbReference type="ARBA" id="ARBA00022741"/>
    </source>
</evidence>